<gene>
    <name evidence="1" type="ORF">L6452_20849</name>
</gene>
<reference evidence="2" key="1">
    <citation type="journal article" date="2022" name="Mol. Ecol. Resour.">
        <title>The genomes of chicory, endive, great burdock and yacon provide insights into Asteraceae palaeo-polyploidization history and plant inulin production.</title>
        <authorList>
            <person name="Fan W."/>
            <person name="Wang S."/>
            <person name="Wang H."/>
            <person name="Wang A."/>
            <person name="Jiang F."/>
            <person name="Liu H."/>
            <person name="Zhao H."/>
            <person name="Xu D."/>
            <person name="Zhang Y."/>
        </authorList>
    </citation>
    <scope>NUCLEOTIDE SEQUENCE [LARGE SCALE GENOMIC DNA]</scope>
    <source>
        <strain evidence="2">cv. Niubang</strain>
    </source>
</reference>
<keyword evidence="2" id="KW-1185">Reference proteome</keyword>
<accession>A0ACB9BEE9</accession>
<evidence type="ECO:0000313" key="1">
    <source>
        <dbReference type="EMBL" id="KAI3719943.1"/>
    </source>
</evidence>
<comment type="caution">
    <text evidence="1">The sequence shown here is derived from an EMBL/GenBank/DDBJ whole genome shotgun (WGS) entry which is preliminary data.</text>
</comment>
<organism evidence="1 2">
    <name type="scientific">Arctium lappa</name>
    <name type="common">Greater burdock</name>
    <name type="synonym">Lappa major</name>
    <dbReference type="NCBI Taxonomy" id="4217"/>
    <lineage>
        <taxon>Eukaryota</taxon>
        <taxon>Viridiplantae</taxon>
        <taxon>Streptophyta</taxon>
        <taxon>Embryophyta</taxon>
        <taxon>Tracheophyta</taxon>
        <taxon>Spermatophyta</taxon>
        <taxon>Magnoliopsida</taxon>
        <taxon>eudicotyledons</taxon>
        <taxon>Gunneridae</taxon>
        <taxon>Pentapetalae</taxon>
        <taxon>asterids</taxon>
        <taxon>campanulids</taxon>
        <taxon>Asterales</taxon>
        <taxon>Asteraceae</taxon>
        <taxon>Carduoideae</taxon>
        <taxon>Cardueae</taxon>
        <taxon>Arctiinae</taxon>
        <taxon>Arctium</taxon>
    </lineage>
</organism>
<sequence length="607" mass="67544">MCEFVGICFEFVIEGFIRSGNEIVKYCFIWHGRHEISTSHLISHVAVYLTIPNVSDAHVMKSDELKETMKESPRRHTNPFLSDEENDKINFWNNRELELSIVEGDFTTNLESLEKAPSDSLEKAKELYIDKNVTECQLPEFIACYQESGFHVVKDICVDEGLSHGEKIEIDKEHHELSCNPVTVNGDKHDGMIEDDFDTQFLKHEQLISSPLEDCGKNTDLFSATKEKLHADFPIPKHSIGHKNIGYNHDDMIGGNLDTQFLKHERAQSSSGEDCYTNSDSSFGTKEKTDTNLFIPEPTDDHRYMGKCNDRGITGQNSSQEKDCKEDATKVAIHSAIPNELENVSKDSDGASNFISDKLPLFVESNVSHSIENCSPDKSMQTGEENLDSSSNSLHNSSTEQLVSCSTLSLNQDQLPTSIKNLESSNNGVNDVDQQLSEAQGPVEEILKRHLAGSEAEELARNNQTINISTEIKMEENITSNFDNVKPATISNPECIHELPPDMQTAANHQDTTSDNVTESNQLQHGGGESSFSVAGPVSGLITYSGPIASSGSMSLRSDGSNTSVRSFAFPILQTEWNSSPVRMAKVDQRRSRKHRGWKQALICCKF</sequence>
<protein>
    <submittedName>
        <fullName evidence="1">Uncharacterized protein</fullName>
    </submittedName>
</protein>
<evidence type="ECO:0000313" key="2">
    <source>
        <dbReference type="Proteomes" id="UP001055879"/>
    </source>
</evidence>
<reference evidence="1 2" key="2">
    <citation type="journal article" date="2022" name="Mol. Ecol. Resour.">
        <title>The genomes of chicory, endive, great burdock and yacon provide insights into Asteraceae paleo-polyploidization history and plant inulin production.</title>
        <authorList>
            <person name="Fan W."/>
            <person name="Wang S."/>
            <person name="Wang H."/>
            <person name="Wang A."/>
            <person name="Jiang F."/>
            <person name="Liu H."/>
            <person name="Zhao H."/>
            <person name="Xu D."/>
            <person name="Zhang Y."/>
        </authorList>
    </citation>
    <scope>NUCLEOTIDE SEQUENCE [LARGE SCALE GENOMIC DNA]</scope>
    <source>
        <strain evidence="2">cv. Niubang</strain>
    </source>
</reference>
<name>A0ACB9BEE9_ARCLA</name>
<proteinExistence type="predicted"/>
<dbReference type="EMBL" id="CM042052">
    <property type="protein sequence ID" value="KAI3719943.1"/>
    <property type="molecule type" value="Genomic_DNA"/>
</dbReference>
<dbReference type="Proteomes" id="UP001055879">
    <property type="component" value="Linkage Group LG06"/>
</dbReference>